<sequence>MRPETRDEFEIAIVCALPLEAAAVIDSFDQRYDKNCSGYGKQEGDTNTYSTGRIGQHNVVLAHMPGMGVSSAASVASNIQLSFKAIRLALIVGVCGGAPLERPTPAIVLGDVIISNSVVEFDFGKQYPTRFERKTDLDHTLGRPNPEIRGLLSKFGVASIRKELEETILLNLNILQQKGHTAGYPGAEHDRLFPASYRHIHRRETASQDCPCVSSQSNGRALCLEALESSCDALGCIVEIPDGSSRQMRFASGNPTPFVHIGTIGSASTVMKSGEHRDIIARENKIIAFEMEGAGVWDNLPCIVVKGVCDYSDSHKNKMWQNYAAATAASAAKAFLDHWTPRQHNIIPAAPSRKQRRSCSPEDDYNASHGARRPPRPERQKAVASALPLTDQTSTGLPAPWVLADPHAQKITLDALKFEHLDARQATIKTAHTATCEWLFNQSEYLEWQNEDKTTEHHGFLWIKGKPGAGKSTIMKFAYTNANEISGGSVVISYFFNARGEHLEKSTVGMYRSLLFQLLSKVPRLQEILDTNEATNLQTVSPELWTTETLQLLFCQAIEKLEEQRLICFVDALDECENNEDQVREMVRFFEALGECATMRKTRFHVCFSSRHYPHITIDKCVELVLEAQQGHSEDITKYINSKLKVGRSKRAEHIKSEMHANAQGVFLWVVLVVPILQKAYDHGRVHALSECLKGIPKGLDELFEDILQRDTENMENLKACLKWILYSDRPLSPTELYLAILSASSSAPATAWDPEDITIGDINRFILSSSKGLAETTRGKIPTIQFIHESVRDFLLKGTGSALHVDIGLVSAGLVHDFLKHSCQRLGVSQERFLEVFPLAHWILLHDCTEKYKIRHYGHETTLLYILTERNFLNLFQIEICRSQSVNAKGGRYDFPIIAAAVVGNEKILDLLLRYGADHTKRGKEYRHALHAAVDKLHPPAVAMLIDRGAVPASKDSIPPRLIHQVVKLRELTIMRLLLKNRSLLPLRPSSAGLVETAIDNSHQEMLELFLEFGVVSTANNYNFIQAFRQASWDGNEDLVRVLIGLGADVNVAGRLGTALEAASRAGHEAVVRLLIEKGVDVNAVSVGQSGRSTALYAASASGQQAIVSILLEHGADVNAASVEKSGKSSTALYAASASGEKAIVSALLEHGADVNAASVEKSGKSSTALYAASGSGEQTIVSILLEHGADVNEACPLYAASYNGHEAVVRLLVEAGADVNALHVNAFGQNSTALYAVSASGQQTIVSILLEHGADVNEACSLYAAAYNGHEAVVRLLINAGADVNALYDNPDGARRTVLYTAAASGQQPIVDILLEHGADVNKACPLYAASSFEHETITRTLLEHGADPNQADVPLPFRTRYLPLHAALERGHLKIVRLLLDFGAVVNMSSSMYADAFTALEDCRDQEKRAACKQLLLERHVVDPHALDLT</sequence>
<feature type="repeat" description="ANK" evidence="2">
    <location>
        <begin position="1259"/>
        <end position="1291"/>
    </location>
</feature>
<feature type="repeat" description="ANK" evidence="2">
    <location>
        <begin position="1296"/>
        <end position="1324"/>
    </location>
</feature>
<dbReference type="Pfam" id="PF01048">
    <property type="entry name" value="PNP_UDP_1"/>
    <property type="match status" value="1"/>
</dbReference>
<dbReference type="InterPro" id="IPR002110">
    <property type="entry name" value="Ankyrin_rpt"/>
</dbReference>
<dbReference type="Gene3D" id="3.40.50.1580">
    <property type="entry name" value="Nucleoside phosphorylase domain"/>
    <property type="match status" value="1"/>
</dbReference>
<feature type="repeat" description="ANK" evidence="2">
    <location>
        <begin position="1231"/>
        <end position="1263"/>
    </location>
</feature>
<dbReference type="InterPro" id="IPR039323">
    <property type="entry name" value="ANKRD_45/46/60"/>
</dbReference>
<dbReference type="Pfam" id="PF24883">
    <property type="entry name" value="NPHP3_N"/>
    <property type="match status" value="1"/>
</dbReference>
<name>A0A9P8JA02_AURME</name>
<dbReference type="PROSITE" id="PS50297">
    <property type="entry name" value="ANK_REP_REGION"/>
    <property type="match status" value="10"/>
</dbReference>
<dbReference type="PANTHER" id="PTHR22677:SF4">
    <property type="entry name" value="USHER SYNDROME TYPE-1G PROTEIN-LIKE PROTEIN"/>
    <property type="match status" value="1"/>
</dbReference>
<dbReference type="EMBL" id="JAHFXF010000231">
    <property type="protein sequence ID" value="KAG9692387.1"/>
    <property type="molecule type" value="Genomic_DNA"/>
</dbReference>
<feature type="non-terminal residue" evidence="6">
    <location>
        <position position="1"/>
    </location>
</feature>
<dbReference type="PANTHER" id="PTHR22677">
    <property type="entry name" value="ANKYRIN REPEAT DOMAIN-CONTAINING PROTEIN 60"/>
    <property type="match status" value="1"/>
</dbReference>
<feature type="repeat" description="ANK" evidence="2">
    <location>
        <begin position="1092"/>
        <end position="1124"/>
    </location>
</feature>
<organism evidence="6 7">
    <name type="scientific">Aureobasidium melanogenum</name>
    <name type="common">Aureobasidium pullulans var. melanogenum</name>
    <dbReference type="NCBI Taxonomy" id="46634"/>
    <lineage>
        <taxon>Eukaryota</taxon>
        <taxon>Fungi</taxon>
        <taxon>Dikarya</taxon>
        <taxon>Ascomycota</taxon>
        <taxon>Pezizomycotina</taxon>
        <taxon>Dothideomycetes</taxon>
        <taxon>Dothideomycetidae</taxon>
        <taxon>Dothideales</taxon>
        <taxon>Saccotheciaceae</taxon>
        <taxon>Aureobasidium</taxon>
    </lineage>
</organism>
<evidence type="ECO:0000256" key="3">
    <source>
        <dbReference type="SAM" id="MobiDB-lite"/>
    </source>
</evidence>
<dbReference type="InterPro" id="IPR000845">
    <property type="entry name" value="Nucleoside_phosphorylase_d"/>
</dbReference>
<feature type="repeat" description="ANK" evidence="2">
    <location>
        <begin position="1129"/>
        <end position="1161"/>
    </location>
</feature>
<feature type="repeat" description="ANK" evidence="2">
    <location>
        <begin position="1056"/>
        <end position="1088"/>
    </location>
</feature>
<gene>
    <name evidence="6" type="ORF">KCU76_g6739</name>
</gene>
<keyword evidence="2" id="KW-0040">ANK repeat</keyword>
<feature type="repeat" description="ANK" evidence="2">
    <location>
        <begin position="1324"/>
        <end position="1356"/>
    </location>
</feature>
<feature type="repeat" description="ANK" evidence="2">
    <location>
        <begin position="1362"/>
        <end position="1394"/>
    </location>
</feature>
<feature type="repeat" description="ANK" evidence="2">
    <location>
        <begin position="1166"/>
        <end position="1194"/>
    </location>
</feature>
<feature type="domain" description="Nephrocystin 3-like N-terminal" evidence="5">
    <location>
        <begin position="435"/>
        <end position="611"/>
    </location>
</feature>
<dbReference type="InterPro" id="IPR035994">
    <property type="entry name" value="Nucleoside_phosphorylase_sf"/>
</dbReference>
<evidence type="ECO:0000256" key="1">
    <source>
        <dbReference type="ARBA" id="ARBA00022737"/>
    </source>
</evidence>
<reference evidence="6" key="1">
    <citation type="journal article" date="2021" name="J Fungi (Basel)">
        <title>Virulence traits and population genomics of the black yeast Aureobasidium melanogenum.</title>
        <authorList>
            <person name="Cernosa A."/>
            <person name="Sun X."/>
            <person name="Gostincar C."/>
            <person name="Fang C."/>
            <person name="Gunde-Cimerman N."/>
            <person name="Song Z."/>
        </authorList>
    </citation>
    <scope>NUCLEOTIDE SEQUENCE</scope>
    <source>
        <strain evidence="6">EXF-9911</strain>
    </source>
</reference>
<evidence type="ECO:0000313" key="7">
    <source>
        <dbReference type="Proteomes" id="UP000779574"/>
    </source>
</evidence>
<feature type="repeat" description="ANK" evidence="2">
    <location>
        <begin position="1194"/>
        <end position="1226"/>
    </location>
</feature>
<dbReference type="GO" id="GO:0003824">
    <property type="term" value="F:catalytic activity"/>
    <property type="evidence" value="ECO:0007669"/>
    <property type="project" value="InterPro"/>
</dbReference>
<dbReference type="OrthoDB" id="194358at2759"/>
<feature type="region of interest" description="Disordered" evidence="3">
    <location>
        <begin position="346"/>
        <end position="391"/>
    </location>
</feature>
<dbReference type="Proteomes" id="UP000779574">
    <property type="component" value="Unassembled WGS sequence"/>
</dbReference>
<comment type="caution">
    <text evidence="6">The sequence shown here is derived from an EMBL/GenBank/DDBJ whole genome shotgun (WGS) entry which is preliminary data.</text>
</comment>
<accession>A0A9P8JA02</accession>
<dbReference type="Gene3D" id="3.40.50.300">
    <property type="entry name" value="P-loop containing nucleotide triphosphate hydrolases"/>
    <property type="match status" value="1"/>
</dbReference>
<dbReference type="InterPro" id="IPR036770">
    <property type="entry name" value="Ankyrin_rpt-contain_sf"/>
</dbReference>
<evidence type="ECO:0000256" key="2">
    <source>
        <dbReference type="PROSITE-ProRule" id="PRU00023"/>
    </source>
</evidence>
<dbReference type="Pfam" id="PF12796">
    <property type="entry name" value="Ank_2"/>
    <property type="match status" value="3"/>
</dbReference>
<reference evidence="6" key="2">
    <citation type="submission" date="2021-08" db="EMBL/GenBank/DDBJ databases">
        <authorList>
            <person name="Gostincar C."/>
            <person name="Sun X."/>
            <person name="Song Z."/>
            <person name="Gunde-Cimerman N."/>
        </authorList>
    </citation>
    <scope>NUCLEOTIDE SEQUENCE</scope>
    <source>
        <strain evidence="6">EXF-9911</strain>
    </source>
</reference>
<keyword evidence="1" id="KW-0677">Repeat</keyword>
<protein>
    <submittedName>
        <fullName evidence="6">Purine and uridine phosphorylase</fullName>
    </submittedName>
</protein>
<dbReference type="Pfam" id="PF00023">
    <property type="entry name" value="Ank"/>
    <property type="match status" value="2"/>
</dbReference>
<dbReference type="Gene3D" id="1.25.40.20">
    <property type="entry name" value="Ankyrin repeat-containing domain"/>
    <property type="match status" value="4"/>
</dbReference>
<dbReference type="PROSITE" id="PS50088">
    <property type="entry name" value="ANK_REPEAT"/>
    <property type="match status" value="10"/>
</dbReference>
<dbReference type="SMART" id="SM00248">
    <property type="entry name" value="ANK"/>
    <property type="match status" value="13"/>
</dbReference>
<evidence type="ECO:0000313" key="6">
    <source>
        <dbReference type="EMBL" id="KAG9692387.1"/>
    </source>
</evidence>
<dbReference type="GO" id="GO:0009116">
    <property type="term" value="P:nucleoside metabolic process"/>
    <property type="evidence" value="ECO:0007669"/>
    <property type="project" value="InterPro"/>
</dbReference>
<dbReference type="SUPFAM" id="SSF52540">
    <property type="entry name" value="P-loop containing nucleoside triphosphate hydrolases"/>
    <property type="match status" value="1"/>
</dbReference>
<dbReference type="SUPFAM" id="SSF53167">
    <property type="entry name" value="Purine and uridine phosphorylases"/>
    <property type="match status" value="1"/>
</dbReference>
<dbReference type="InterPro" id="IPR027417">
    <property type="entry name" value="P-loop_NTPase"/>
</dbReference>
<feature type="domain" description="Nucleoside phosphorylase" evidence="4">
    <location>
        <begin position="10"/>
        <end position="152"/>
    </location>
</feature>
<evidence type="ECO:0000259" key="5">
    <source>
        <dbReference type="Pfam" id="PF24883"/>
    </source>
</evidence>
<proteinExistence type="predicted"/>
<evidence type="ECO:0000259" key="4">
    <source>
        <dbReference type="Pfam" id="PF01048"/>
    </source>
</evidence>
<dbReference type="SUPFAM" id="SSF48403">
    <property type="entry name" value="Ankyrin repeat"/>
    <property type="match status" value="2"/>
</dbReference>
<dbReference type="InterPro" id="IPR056884">
    <property type="entry name" value="NPHP3-like_N"/>
</dbReference>